<dbReference type="Gene3D" id="3.30.559.10">
    <property type="entry name" value="Chloramphenicol acetyltransferase-like domain"/>
    <property type="match status" value="2"/>
</dbReference>
<keyword evidence="2" id="KW-1185">Reference proteome</keyword>
<reference evidence="1 2" key="1">
    <citation type="submission" date="2024-09" db="EMBL/GenBank/DDBJ databases">
        <title>Itraconazole resistance in Madurella fahalii resulting from another homologue of gene encoding cytochrome P450 14-alpha sterol demethylase (CYP51).</title>
        <authorList>
            <person name="Yoshioka I."/>
            <person name="Fahal A.H."/>
            <person name="Kaneko S."/>
            <person name="Yaguchi T."/>
        </authorList>
    </citation>
    <scope>NUCLEOTIDE SEQUENCE [LARGE SCALE GENOMIC DNA]</scope>
    <source>
        <strain evidence="1 2">IFM 68171</strain>
    </source>
</reference>
<comment type="caution">
    <text evidence="1">The sequence shown here is derived from an EMBL/GenBank/DDBJ whole genome shotgun (WGS) entry which is preliminary data.</text>
</comment>
<organism evidence="1 2">
    <name type="scientific">Madurella fahalii</name>
    <dbReference type="NCBI Taxonomy" id="1157608"/>
    <lineage>
        <taxon>Eukaryota</taxon>
        <taxon>Fungi</taxon>
        <taxon>Dikarya</taxon>
        <taxon>Ascomycota</taxon>
        <taxon>Pezizomycotina</taxon>
        <taxon>Sordariomycetes</taxon>
        <taxon>Sordariomycetidae</taxon>
        <taxon>Sordariales</taxon>
        <taxon>Sordariales incertae sedis</taxon>
        <taxon>Madurella</taxon>
    </lineage>
</organism>
<gene>
    <name evidence="1" type="ORF">MFIFM68171_06647</name>
</gene>
<sequence>MEVIPIPLVDQHRPVPNIRTRTFFVVDDVLDEVVLRNALDRLIRDHWRKLGARIVPRKDNKGRFFEYHLPKVFPDGYELFKWSSKEYGQSFDKFKAKMTPTADMQQKGVGFLSSIHDIDSWFRPADVPYHASDDPPNAPMLYVHMSLFTDATVILLSMPHMLGDQMGKASLVRAWLGLVEGREPPAMYGYNEDVVPGQTPLDQIPKEELYRKGKLHVRKPLEYLFCVMGFIPELVFHSKETAYVLFFPRQLVQALRERAVKQLEDAHGGSVFLTDGDILCAILTKLQRMHDKKTRMISIGQTMNLRGRAPKLRGPEIEGFIHNALYLASARFRINADTPLAEIAYHTRQAIAEATTDPKFLETAMAVTREVIRRGQNSHICEPFERSYFVANWSKIWRGIDMTPAVKGGVKDGREGQKVNLRVYGRGGEMNTPGRYACTVMQVTDEGYFVDFAVSNKTMKLIKEHVARDPMLQNL</sequence>
<accession>A0ABQ0GFC7</accession>
<proteinExistence type="predicted"/>
<dbReference type="Proteomes" id="UP001628179">
    <property type="component" value="Unassembled WGS sequence"/>
</dbReference>
<evidence type="ECO:0000313" key="1">
    <source>
        <dbReference type="EMBL" id="GAB1316437.1"/>
    </source>
</evidence>
<dbReference type="EMBL" id="BAAFSV010000003">
    <property type="protein sequence ID" value="GAB1316437.1"/>
    <property type="molecule type" value="Genomic_DNA"/>
</dbReference>
<dbReference type="InterPro" id="IPR023213">
    <property type="entry name" value="CAT-like_dom_sf"/>
</dbReference>
<name>A0ABQ0GFC7_9PEZI</name>
<dbReference type="RefSeq" id="XP_070918168.1">
    <property type="nucleotide sequence ID" value="XM_071062067.1"/>
</dbReference>
<evidence type="ECO:0000313" key="2">
    <source>
        <dbReference type="Proteomes" id="UP001628179"/>
    </source>
</evidence>
<dbReference type="GeneID" id="98177390"/>
<evidence type="ECO:0008006" key="3">
    <source>
        <dbReference type="Google" id="ProtNLM"/>
    </source>
</evidence>
<protein>
    <recommendedName>
        <fullName evidence="3">Chloramphenicol acetyltransferase-like domain protein</fullName>
    </recommendedName>
</protein>